<proteinExistence type="predicted"/>
<name>A0A4V3D4Q6_9BACI</name>
<dbReference type="InterPro" id="IPR047057">
    <property type="entry name" value="MerR_fam"/>
</dbReference>
<dbReference type="Gene3D" id="1.10.1660.10">
    <property type="match status" value="1"/>
</dbReference>
<evidence type="ECO:0000256" key="2">
    <source>
        <dbReference type="SAM" id="Coils"/>
    </source>
</evidence>
<evidence type="ECO:0000256" key="1">
    <source>
        <dbReference type="ARBA" id="ARBA00023125"/>
    </source>
</evidence>
<feature type="coiled-coil region" evidence="2">
    <location>
        <begin position="70"/>
        <end position="132"/>
    </location>
</feature>
<keyword evidence="2" id="KW-0175">Coiled coil</keyword>
<gene>
    <name evidence="4" type="ORF">EV213_11456</name>
</gene>
<dbReference type="SMART" id="SM00422">
    <property type="entry name" value="HTH_MERR"/>
    <property type="match status" value="1"/>
</dbReference>
<evidence type="ECO:0000313" key="4">
    <source>
        <dbReference type="EMBL" id="TDQ37177.1"/>
    </source>
</evidence>
<dbReference type="InterPro" id="IPR000551">
    <property type="entry name" value="MerR-type_HTH_dom"/>
</dbReference>
<comment type="caution">
    <text evidence="4">The sequence shown here is derived from an EMBL/GenBank/DDBJ whole genome shotgun (WGS) entry which is preliminary data.</text>
</comment>
<dbReference type="SUPFAM" id="SSF46955">
    <property type="entry name" value="Putative DNA-binding domain"/>
    <property type="match status" value="1"/>
</dbReference>
<accession>A0A4V3D4Q6</accession>
<keyword evidence="5" id="KW-1185">Reference proteome</keyword>
<reference evidence="4 5" key="1">
    <citation type="submission" date="2019-03" db="EMBL/GenBank/DDBJ databases">
        <title>Genomic Encyclopedia of Type Strains, Phase IV (KMG-IV): sequencing the most valuable type-strain genomes for metagenomic binning, comparative biology and taxonomic classification.</title>
        <authorList>
            <person name="Goeker M."/>
        </authorList>
    </citation>
    <scope>NUCLEOTIDE SEQUENCE [LARGE SCALE GENOMIC DNA]</scope>
    <source>
        <strain evidence="4 5">DSM 28697</strain>
    </source>
</reference>
<dbReference type="PROSITE" id="PS50937">
    <property type="entry name" value="HTH_MERR_2"/>
    <property type="match status" value="1"/>
</dbReference>
<dbReference type="EMBL" id="SNYJ01000014">
    <property type="protein sequence ID" value="TDQ37177.1"/>
    <property type="molecule type" value="Genomic_DNA"/>
</dbReference>
<protein>
    <submittedName>
        <fullName evidence="4">DNA-binding transcriptional MerR regulator</fullName>
    </submittedName>
</protein>
<sequence>MTSYKIDEVATRSGLTKRTLRYYEEIGLLPPPQRSSGGTRLYSEADMQFLERMLITKEVLGFSLQELQAYMQTSEQLDQHRLEYRSVENNKEDQMKVLQNILGTLDKQLHYLKEKSKKIHNVKHELETLQIRALARIAKLNDEEE</sequence>
<dbReference type="GO" id="GO:0003700">
    <property type="term" value="F:DNA-binding transcription factor activity"/>
    <property type="evidence" value="ECO:0007669"/>
    <property type="project" value="InterPro"/>
</dbReference>
<evidence type="ECO:0000259" key="3">
    <source>
        <dbReference type="PROSITE" id="PS50937"/>
    </source>
</evidence>
<dbReference type="AlphaFoldDB" id="A0A4V3D4Q6"/>
<dbReference type="RefSeq" id="WP_133581375.1">
    <property type="nucleotide sequence ID" value="NZ_SNYJ01000014.1"/>
</dbReference>
<organism evidence="4 5">
    <name type="scientific">Aureibacillus halotolerans</name>
    <dbReference type="NCBI Taxonomy" id="1508390"/>
    <lineage>
        <taxon>Bacteria</taxon>
        <taxon>Bacillati</taxon>
        <taxon>Bacillota</taxon>
        <taxon>Bacilli</taxon>
        <taxon>Bacillales</taxon>
        <taxon>Bacillaceae</taxon>
        <taxon>Aureibacillus</taxon>
    </lineage>
</organism>
<dbReference type="PANTHER" id="PTHR30204">
    <property type="entry name" value="REDOX-CYCLING DRUG-SENSING TRANSCRIPTIONAL ACTIVATOR SOXR"/>
    <property type="match status" value="1"/>
</dbReference>
<feature type="domain" description="HTH merR-type" evidence="3">
    <location>
        <begin position="3"/>
        <end position="73"/>
    </location>
</feature>
<dbReference type="OrthoDB" id="9791488at2"/>
<dbReference type="Pfam" id="PF13411">
    <property type="entry name" value="MerR_1"/>
    <property type="match status" value="1"/>
</dbReference>
<dbReference type="PANTHER" id="PTHR30204:SF58">
    <property type="entry name" value="HTH-TYPE TRANSCRIPTIONAL REGULATOR YFMP"/>
    <property type="match status" value="1"/>
</dbReference>
<dbReference type="GO" id="GO:0003677">
    <property type="term" value="F:DNA binding"/>
    <property type="evidence" value="ECO:0007669"/>
    <property type="project" value="UniProtKB-KW"/>
</dbReference>
<keyword evidence="1 4" id="KW-0238">DNA-binding</keyword>
<dbReference type="InterPro" id="IPR009061">
    <property type="entry name" value="DNA-bd_dom_put_sf"/>
</dbReference>
<dbReference type="Proteomes" id="UP000295632">
    <property type="component" value="Unassembled WGS sequence"/>
</dbReference>
<evidence type="ECO:0000313" key="5">
    <source>
        <dbReference type="Proteomes" id="UP000295632"/>
    </source>
</evidence>